<dbReference type="PANTHER" id="PTHR43214">
    <property type="entry name" value="TWO-COMPONENT RESPONSE REGULATOR"/>
    <property type="match status" value="1"/>
</dbReference>
<keyword evidence="9" id="KW-1185">Reference proteome</keyword>
<evidence type="ECO:0000259" key="4">
    <source>
        <dbReference type="PROSITE" id="PS50043"/>
    </source>
</evidence>
<dbReference type="Pfam" id="PF00072">
    <property type="entry name" value="Response_reg"/>
    <property type="match status" value="1"/>
</dbReference>
<name>A0A5J5DVS0_9BIFI</name>
<dbReference type="InterPro" id="IPR036388">
    <property type="entry name" value="WH-like_DNA-bd_sf"/>
</dbReference>
<dbReference type="PROSITE" id="PS00622">
    <property type="entry name" value="HTH_LUXR_1"/>
    <property type="match status" value="1"/>
</dbReference>
<dbReference type="EMBL" id="RZNZ01000006">
    <property type="protein sequence ID" value="KAA8820921.1"/>
    <property type="molecule type" value="Genomic_DNA"/>
</dbReference>
<dbReference type="InterPro" id="IPR000792">
    <property type="entry name" value="Tscrpt_reg_LuxR_C"/>
</dbReference>
<evidence type="ECO:0000313" key="9">
    <source>
        <dbReference type="Proteomes" id="UP000374630"/>
    </source>
</evidence>
<evidence type="ECO:0000313" key="8">
    <source>
        <dbReference type="Proteomes" id="UP000345527"/>
    </source>
</evidence>
<dbReference type="PROSITE" id="PS50110">
    <property type="entry name" value="RESPONSE_REGULATORY"/>
    <property type="match status" value="1"/>
</dbReference>
<dbReference type="Proteomes" id="UP000345527">
    <property type="component" value="Unassembled WGS sequence"/>
</dbReference>
<dbReference type="SUPFAM" id="SSF46894">
    <property type="entry name" value="C-terminal effector domain of the bipartite response regulators"/>
    <property type="match status" value="1"/>
</dbReference>
<dbReference type="RefSeq" id="WP_150354451.1">
    <property type="nucleotide sequence ID" value="NZ_JAFEJW010000015.1"/>
</dbReference>
<dbReference type="SMART" id="SM00421">
    <property type="entry name" value="HTH_LUXR"/>
    <property type="match status" value="1"/>
</dbReference>
<dbReference type="EMBL" id="RZOA01000016">
    <property type="protein sequence ID" value="KAA8822693.1"/>
    <property type="molecule type" value="Genomic_DNA"/>
</dbReference>
<dbReference type="PRINTS" id="PR00038">
    <property type="entry name" value="HTHLUXR"/>
</dbReference>
<dbReference type="Gene3D" id="1.10.10.10">
    <property type="entry name" value="Winged helix-like DNA-binding domain superfamily/Winged helix DNA-binding domain"/>
    <property type="match status" value="1"/>
</dbReference>
<comment type="caution">
    <text evidence="7">The sequence shown here is derived from an EMBL/GenBank/DDBJ whole genome shotgun (WGS) entry which is preliminary data.</text>
</comment>
<dbReference type="InterPro" id="IPR001789">
    <property type="entry name" value="Sig_transdc_resp-reg_receiver"/>
</dbReference>
<proteinExistence type="predicted"/>
<dbReference type="Gene3D" id="3.40.50.2300">
    <property type="match status" value="1"/>
</dbReference>
<dbReference type="InterPro" id="IPR058245">
    <property type="entry name" value="NreC/VraR/RcsB-like_REC"/>
</dbReference>
<gene>
    <name evidence="7" type="ORF">EM848_08195</name>
    <name evidence="6" type="ORF">EMO90_05495</name>
</gene>
<evidence type="ECO:0000256" key="3">
    <source>
        <dbReference type="PROSITE-ProRule" id="PRU00169"/>
    </source>
</evidence>
<dbReference type="PROSITE" id="PS50043">
    <property type="entry name" value="HTH_LUXR_2"/>
    <property type="match status" value="1"/>
</dbReference>
<dbReference type="InterPro" id="IPR039420">
    <property type="entry name" value="WalR-like"/>
</dbReference>
<dbReference type="Proteomes" id="UP000374630">
    <property type="component" value="Unassembled WGS sequence"/>
</dbReference>
<accession>A0A5J5DVS0</accession>
<dbReference type="GO" id="GO:0003677">
    <property type="term" value="F:DNA binding"/>
    <property type="evidence" value="ECO:0007669"/>
    <property type="project" value="UniProtKB-KW"/>
</dbReference>
<dbReference type="CDD" id="cd17535">
    <property type="entry name" value="REC_NarL-like"/>
    <property type="match status" value="1"/>
</dbReference>
<reference evidence="8 9" key="1">
    <citation type="journal article" date="2019" name="Syst. Appl. Microbiol.">
        <title>Characterization of Bifidobacterium species in feaces of the Egyptian fruit bat: Description of B. vespertilionis sp. nov. and B. rousetti sp. nov.</title>
        <authorList>
            <person name="Modesto M."/>
            <person name="Satti M."/>
            <person name="Watanabe K."/>
            <person name="Puglisi E."/>
            <person name="Morelli L."/>
            <person name="Huang C.-H."/>
            <person name="Liou J.-S."/>
            <person name="Miyashita M."/>
            <person name="Tamura T."/>
            <person name="Saito S."/>
            <person name="Mori K."/>
            <person name="Huang L."/>
            <person name="Sciavilla P."/>
            <person name="Sandri C."/>
            <person name="Spiezio C."/>
            <person name="Vitali F."/>
            <person name="Cavalieri D."/>
            <person name="Perpetuini G."/>
            <person name="Tofalo R."/>
            <person name="Bonetti A."/>
            <person name="Arita M."/>
            <person name="Mattarelli P."/>
        </authorList>
    </citation>
    <scope>NUCLEOTIDE SEQUENCE [LARGE SCALE GENOMIC DNA]</scope>
    <source>
        <strain evidence="6 9">RST16</strain>
        <strain evidence="7 8">RST8</strain>
    </source>
</reference>
<sequence length="213" mass="22763">MKGQGTTDGAPLRVGIVDNDPLVLTMLERSLTSPGAPVTVIWTATSAVEALQRCMTADDRPDLTLTDLQMPGVDGFELARRLRAQYPGMSIVGITAFLTSLAASTKDAGTGAALDAIVDKATPARDLIAELATISGNTRLLTWVAQQDAAKELSPQELEVMRLYSDGHTNDAIARRLNVSLTTVKTYARRAFEKLGVHSRTEAAIACLKRGLI</sequence>
<keyword evidence="1 3" id="KW-0597">Phosphoprotein</keyword>
<dbReference type="SMART" id="SM00448">
    <property type="entry name" value="REC"/>
    <property type="match status" value="1"/>
</dbReference>
<keyword evidence="2" id="KW-0238">DNA-binding</keyword>
<feature type="domain" description="HTH luxR-type" evidence="4">
    <location>
        <begin position="146"/>
        <end position="211"/>
    </location>
</feature>
<evidence type="ECO:0000313" key="6">
    <source>
        <dbReference type="EMBL" id="KAA8820921.1"/>
    </source>
</evidence>
<dbReference type="AlphaFoldDB" id="A0A5J5DVS0"/>
<dbReference type="InterPro" id="IPR011006">
    <property type="entry name" value="CheY-like_superfamily"/>
</dbReference>
<dbReference type="OrthoDB" id="3231934at2"/>
<dbReference type="Pfam" id="PF00196">
    <property type="entry name" value="GerE"/>
    <property type="match status" value="1"/>
</dbReference>
<evidence type="ECO:0000256" key="2">
    <source>
        <dbReference type="ARBA" id="ARBA00023125"/>
    </source>
</evidence>
<evidence type="ECO:0000259" key="5">
    <source>
        <dbReference type="PROSITE" id="PS50110"/>
    </source>
</evidence>
<dbReference type="GO" id="GO:0000160">
    <property type="term" value="P:phosphorelay signal transduction system"/>
    <property type="evidence" value="ECO:0007669"/>
    <property type="project" value="InterPro"/>
</dbReference>
<feature type="domain" description="Response regulatory" evidence="5">
    <location>
        <begin position="13"/>
        <end position="135"/>
    </location>
</feature>
<dbReference type="GO" id="GO:0006355">
    <property type="term" value="P:regulation of DNA-templated transcription"/>
    <property type="evidence" value="ECO:0007669"/>
    <property type="project" value="InterPro"/>
</dbReference>
<evidence type="ECO:0000256" key="1">
    <source>
        <dbReference type="ARBA" id="ARBA00022553"/>
    </source>
</evidence>
<organism evidence="7 8">
    <name type="scientific">Bifidobacterium vespertilionis</name>
    <dbReference type="NCBI Taxonomy" id="2562524"/>
    <lineage>
        <taxon>Bacteria</taxon>
        <taxon>Bacillati</taxon>
        <taxon>Actinomycetota</taxon>
        <taxon>Actinomycetes</taxon>
        <taxon>Bifidobacteriales</taxon>
        <taxon>Bifidobacteriaceae</taxon>
        <taxon>Bifidobacterium</taxon>
    </lineage>
</organism>
<protein>
    <submittedName>
        <fullName evidence="7">Response regulator transcription factor</fullName>
    </submittedName>
</protein>
<feature type="modified residue" description="4-aspartylphosphate" evidence="3">
    <location>
        <position position="67"/>
    </location>
</feature>
<evidence type="ECO:0000313" key="7">
    <source>
        <dbReference type="EMBL" id="KAA8822693.1"/>
    </source>
</evidence>
<dbReference type="InterPro" id="IPR016032">
    <property type="entry name" value="Sig_transdc_resp-reg_C-effctor"/>
</dbReference>
<dbReference type="SUPFAM" id="SSF52172">
    <property type="entry name" value="CheY-like"/>
    <property type="match status" value="1"/>
</dbReference>
<dbReference type="CDD" id="cd06170">
    <property type="entry name" value="LuxR_C_like"/>
    <property type="match status" value="1"/>
</dbReference>